<dbReference type="PANTHER" id="PTHR32089">
    <property type="entry name" value="METHYL-ACCEPTING CHEMOTAXIS PROTEIN MCPB"/>
    <property type="match status" value="1"/>
</dbReference>
<evidence type="ECO:0000256" key="2">
    <source>
        <dbReference type="ARBA" id="ARBA00022475"/>
    </source>
</evidence>
<feature type="domain" description="Methyl-accepting transducer" evidence="13">
    <location>
        <begin position="274"/>
        <end position="510"/>
    </location>
</feature>
<dbReference type="FunFam" id="1.10.287.950:FF:000001">
    <property type="entry name" value="Methyl-accepting chemotaxis sensory transducer"/>
    <property type="match status" value="1"/>
</dbReference>
<dbReference type="InterPro" id="IPR004090">
    <property type="entry name" value="Chemotax_Me-accpt_rcpt"/>
</dbReference>
<evidence type="ECO:0000259" key="13">
    <source>
        <dbReference type="PROSITE" id="PS50111"/>
    </source>
</evidence>
<sequence>MAWFINAKLATKLLGAFILFACISLVIGLLGIRAITQLSNSLELVFTNNIVSVANAYETKAKTIAQHRDAYKLLALTESGASVQERDQALQSLEANRAAAEKAFATYRSTPSRDDERAAGDRMEKDWPVFQSHIERVLMALDQGDFDTARSLVKGDVNDYYRRLMTHQDAIVESNKQQADEGAQQAKALKRSVSLMLYSGMFIAFVMAIVLGVLITLSITRPIARAVVSTQRIAQGDLSVRIDSHGRDETGQLLQALSGMQDNLKKTIQEIASASDQLASAAEELNAVTDEGSRSLTQQNGEIQQAATAVTEMTSAVEEISRNAASTSEASHVTSKEAQTGRLQVGKAVNAIDTMAQELNTSSETVQALSEQVRNIGQVVDVIRGIAEQTNLLALNAAIEAARAGEQGRGFAVVADEVRALAHRTQTSTGEIETMIGTVQNTTDQAVRTMGNSRSLAENTQQLAQAADQALERITVAVTGINERNLVIASAAEQQAQVAREVDRNLVNIQDLSTQTSAGANQTNAASQDLSRLAVSLNQTVARFRL</sequence>
<dbReference type="Pfam" id="PF00015">
    <property type="entry name" value="MCPsignal"/>
    <property type="match status" value="1"/>
</dbReference>
<dbReference type="EMBL" id="VLKY01000011">
    <property type="protein sequence ID" value="TWI52492.1"/>
    <property type="molecule type" value="Genomic_DNA"/>
</dbReference>
<dbReference type="SUPFAM" id="SSF47170">
    <property type="entry name" value="Aspartate receptor, ligand-binding domain"/>
    <property type="match status" value="1"/>
</dbReference>
<evidence type="ECO:0000256" key="9">
    <source>
        <dbReference type="ARBA" id="ARBA00029447"/>
    </source>
</evidence>
<comment type="similarity">
    <text evidence="9">Belongs to the methyl-accepting chemotaxis (MCP) protein family.</text>
</comment>
<evidence type="ECO:0000256" key="10">
    <source>
        <dbReference type="PROSITE-ProRule" id="PRU00284"/>
    </source>
</evidence>
<evidence type="ECO:0000256" key="7">
    <source>
        <dbReference type="ARBA" id="ARBA00023136"/>
    </source>
</evidence>
<dbReference type="InterPro" id="IPR003660">
    <property type="entry name" value="HAMP_dom"/>
</dbReference>
<evidence type="ECO:0000256" key="12">
    <source>
        <dbReference type="SAM" id="Phobius"/>
    </source>
</evidence>
<name>A0A562Q6W4_9PSED</name>
<dbReference type="OrthoDB" id="8724574at2"/>
<protein>
    <submittedName>
        <fullName evidence="15">Methyl-accepting chemotaxis protein</fullName>
    </submittedName>
</protein>
<dbReference type="GO" id="GO:0004888">
    <property type="term" value="F:transmembrane signaling receptor activity"/>
    <property type="evidence" value="ECO:0007669"/>
    <property type="project" value="InterPro"/>
</dbReference>
<proteinExistence type="inferred from homology"/>
<dbReference type="Pfam" id="PF00672">
    <property type="entry name" value="HAMP"/>
    <property type="match status" value="1"/>
</dbReference>
<dbReference type="SUPFAM" id="SSF58104">
    <property type="entry name" value="Methyl-accepting chemotaxis protein (MCP) signaling domain"/>
    <property type="match status" value="1"/>
</dbReference>
<keyword evidence="8 10" id="KW-0807">Transducer</keyword>
<feature type="transmembrane region" description="Helical" evidence="12">
    <location>
        <begin position="13"/>
        <end position="32"/>
    </location>
</feature>
<dbReference type="SMART" id="SM00304">
    <property type="entry name" value="HAMP"/>
    <property type="match status" value="1"/>
</dbReference>
<evidence type="ECO:0000313" key="16">
    <source>
        <dbReference type="Proteomes" id="UP000316905"/>
    </source>
</evidence>
<dbReference type="GO" id="GO:0006935">
    <property type="term" value="P:chemotaxis"/>
    <property type="evidence" value="ECO:0007669"/>
    <property type="project" value="UniProtKB-KW"/>
</dbReference>
<evidence type="ECO:0000256" key="11">
    <source>
        <dbReference type="SAM" id="Coils"/>
    </source>
</evidence>
<comment type="caution">
    <text evidence="15">The sequence shown here is derived from an EMBL/GenBank/DDBJ whole genome shotgun (WGS) entry which is preliminary data.</text>
</comment>
<keyword evidence="3" id="KW-0488">Methylation</keyword>
<keyword evidence="11" id="KW-0175">Coiled coil</keyword>
<dbReference type="InterPro" id="IPR004089">
    <property type="entry name" value="MCPsignal_dom"/>
</dbReference>
<dbReference type="PROSITE" id="PS50111">
    <property type="entry name" value="CHEMOTAXIS_TRANSDUC_2"/>
    <property type="match status" value="1"/>
</dbReference>
<dbReference type="InterPro" id="IPR035440">
    <property type="entry name" value="4HB_MCP_dom_sf"/>
</dbReference>
<evidence type="ECO:0000259" key="14">
    <source>
        <dbReference type="PROSITE" id="PS50885"/>
    </source>
</evidence>
<evidence type="ECO:0000256" key="5">
    <source>
        <dbReference type="ARBA" id="ARBA00022692"/>
    </source>
</evidence>
<dbReference type="Pfam" id="PF12729">
    <property type="entry name" value="4HB_MCP_1"/>
    <property type="match status" value="1"/>
</dbReference>
<keyword evidence="6 12" id="KW-1133">Transmembrane helix</keyword>
<evidence type="ECO:0000256" key="1">
    <source>
        <dbReference type="ARBA" id="ARBA00004651"/>
    </source>
</evidence>
<dbReference type="PANTHER" id="PTHR32089:SF120">
    <property type="entry name" value="METHYL-ACCEPTING CHEMOTAXIS PROTEIN TLPQ"/>
    <property type="match status" value="1"/>
</dbReference>
<feature type="coiled-coil region" evidence="11">
    <location>
        <begin position="83"/>
        <end position="110"/>
    </location>
</feature>
<dbReference type="GO" id="GO:0007165">
    <property type="term" value="P:signal transduction"/>
    <property type="evidence" value="ECO:0007669"/>
    <property type="project" value="UniProtKB-KW"/>
</dbReference>
<organism evidence="15 16">
    <name type="scientific">Pseudomonas duriflava</name>
    <dbReference type="NCBI Taxonomy" id="459528"/>
    <lineage>
        <taxon>Bacteria</taxon>
        <taxon>Pseudomonadati</taxon>
        <taxon>Pseudomonadota</taxon>
        <taxon>Gammaproteobacteria</taxon>
        <taxon>Pseudomonadales</taxon>
        <taxon>Pseudomonadaceae</taxon>
        <taxon>Pseudomonas</taxon>
    </lineage>
</organism>
<dbReference type="Gene3D" id="1.10.287.950">
    <property type="entry name" value="Methyl-accepting chemotaxis protein"/>
    <property type="match status" value="1"/>
</dbReference>
<dbReference type="PROSITE" id="PS50885">
    <property type="entry name" value="HAMP"/>
    <property type="match status" value="1"/>
</dbReference>
<dbReference type="CDD" id="cd06225">
    <property type="entry name" value="HAMP"/>
    <property type="match status" value="1"/>
</dbReference>
<gene>
    <name evidence="15" type="ORF">IQ22_03262</name>
</gene>
<reference evidence="15 16" key="1">
    <citation type="journal article" date="2015" name="Stand. Genomic Sci.">
        <title>Genomic Encyclopedia of Bacterial and Archaeal Type Strains, Phase III: the genomes of soil and plant-associated and newly described type strains.</title>
        <authorList>
            <person name="Whitman W.B."/>
            <person name="Woyke T."/>
            <person name="Klenk H.P."/>
            <person name="Zhou Y."/>
            <person name="Lilburn T.G."/>
            <person name="Beck B.J."/>
            <person name="De Vos P."/>
            <person name="Vandamme P."/>
            <person name="Eisen J.A."/>
            <person name="Garrity G."/>
            <person name="Hugenholtz P."/>
            <person name="Kyrpides N.C."/>
        </authorList>
    </citation>
    <scope>NUCLEOTIDE SEQUENCE [LARGE SCALE GENOMIC DNA]</scope>
    <source>
        <strain evidence="15 16">CGMCC 1.6858</strain>
    </source>
</reference>
<evidence type="ECO:0000313" key="15">
    <source>
        <dbReference type="EMBL" id="TWI52492.1"/>
    </source>
</evidence>
<dbReference type="CDD" id="cd11386">
    <property type="entry name" value="MCP_signal"/>
    <property type="match status" value="1"/>
</dbReference>
<dbReference type="GO" id="GO:0005886">
    <property type="term" value="C:plasma membrane"/>
    <property type="evidence" value="ECO:0007669"/>
    <property type="project" value="UniProtKB-SubCell"/>
</dbReference>
<dbReference type="SMART" id="SM00283">
    <property type="entry name" value="MA"/>
    <property type="match status" value="1"/>
</dbReference>
<dbReference type="InterPro" id="IPR024478">
    <property type="entry name" value="HlyB_4HB_MCP"/>
</dbReference>
<accession>A0A562Q6W4</accession>
<feature type="transmembrane region" description="Helical" evidence="12">
    <location>
        <begin position="195"/>
        <end position="219"/>
    </location>
</feature>
<keyword evidence="5 12" id="KW-0812">Transmembrane</keyword>
<dbReference type="AlphaFoldDB" id="A0A562Q6W4"/>
<evidence type="ECO:0000256" key="4">
    <source>
        <dbReference type="ARBA" id="ARBA00022500"/>
    </source>
</evidence>
<comment type="subcellular location">
    <subcellularLocation>
        <location evidence="1">Cell membrane</location>
        <topology evidence="1">Multi-pass membrane protein</topology>
    </subcellularLocation>
</comment>
<evidence type="ECO:0000256" key="8">
    <source>
        <dbReference type="ARBA" id="ARBA00023224"/>
    </source>
</evidence>
<feature type="domain" description="HAMP" evidence="14">
    <location>
        <begin position="217"/>
        <end position="269"/>
    </location>
</feature>
<feature type="coiled-coil region" evidence="11">
    <location>
        <begin position="257"/>
        <end position="291"/>
    </location>
</feature>
<keyword evidence="7 12" id="KW-0472">Membrane</keyword>
<keyword evidence="2" id="KW-1003">Cell membrane</keyword>
<dbReference type="PRINTS" id="PR00260">
    <property type="entry name" value="CHEMTRNSDUCR"/>
</dbReference>
<evidence type="ECO:0000256" key="6">
    <source>
        <dbReference type="ARBA" id="ARBA00022989"/>
    </source>
</evidence>
<dbReference type="Proteomes" id="UP000316905">
    <property type="component" value="Unassembled WGS sequence"/>
</dbReference>
<keyword evidence="4" id="KW-0145">Chemotaxis</keyword>
<keyword evidence="16" id="KW-1185">Reference proteome</keyword>
<evidence type="ECO:0000256" key="3">
    <source>
        <dbReference type="ARBA" id="ARBA00022481"/>
    </source>
</evidence>